<evidence type="ECO:0000259" key="9">
    <source>
        <dbReference type="Pfam" id="PF01266"/>
    </source>
</evidence>
<dbReference type="EMBL" id="KZ772683">
    <property type="protein sequence ID" value="PTQ46445.1"/>
    <property type="molecule type" value="Genomic_DNA"/>
</dbReference>
<dbReference type="GO" id="GO:0047545">
    <property type="term" value="F:(S)-2-hydroxyglutarate dehydrogenase activity"/>
    <property type="evidence" value="ECO:0000318"/>
    <property type="project" value="GO_Central"/>
</dbReference>
<dbReference type="PANTHER" id="PTHR43104:SF4">
    <property type="entry name" value="L-2-HYDROXYGLUTARATE DEHYDROGENASE, MITOCHONDRIAL"/>
    <property type="match status" value="1"/>
</dbReference>
<dbReference type="Pfam" id="PF01266">
    <property type="entry name" value="DAO"/>
    <property type="match status" value="1"/>
</dbReference>
<comment type="similarity">
    <text evidence="6">Belongs to the L2HGDH family.</text>
</comment>
<evidence type="ECO:0000256" key="5">
    <source>
        <dbReference type="ARBA" id="ARBA00036066"/>
    </source>
</evidence>
<organism evidence="10 11">
    <name type="scientific">Marchantia polymorpha</name>
    <name type="common">Common liverwort</name>
    <name type="synonym">Marchantia aquatica</name>
    <dbReference type="NCBI Taxonomy" id="3197"/>
    <lineage>
        <taxon>Eukaryota</taxon>
        <taxon>Viridiplantae</taxon>
        <taxon>Streptophyta</taxon>
        <taxon>Embryophyta</taxon>
        <taxon>Marchantiophyta</taxon>
        <taxon>Marchantiopsida</taxon>
        <taxon>Marchantiidae</taxon>
        <taxon>Marchantiales</taxon>
        <taxon>Marchantiaceae</taxon>
        <taxon>Marchantia</taxon>
    </lineage>
</organism>
<dbReference type="Gene3D" id="3.30.9.10">
    <property type="entry name" value="D-Amino Acid Oxidase, subunit A, domain 2"/>
    <property type="match status" value="1"/>
</dbReference>
<protein>
    <recommendedName>
        <fullName evidence="8">L-2-hydroxyglutarate dehydrogenase, mitochondrial</fullName>
        <ecNumber evidence="7">1.1.99.2</ecNumber>
    </recommendedName>
</protein>
<name>A0A2R6XK00_MARPO</name>
<dbReference type="EC" id="1.1.99.2" evidence="7"/>
<evidence type="ECO:0000256" key="2">
    <source>
        <dbReference type="ARBA" id="ARBA00022630"/>
    </source>
</evidence>
<gene>
    <name evidence="10" type="ORF">MARPO_0011s0121</name>
</gene>
<sequence>MGLGRPRSRATGASIFRRASSREASGPLAAASLVSQLGAVRSLAGRGGAHPELLLVGMIVSSCGVVARSLGAAGAGAGNVFCRHARGLCSLRSCSGATGSVDCATVPRRELLRPQRVHSEAAGAGVARLTIAPELVEQGGTEVIGPRAAAYGRRALGPAPLLSQLPASRPFLGSGAHPAAHPAGDARVVSNCYRYLGSSDKNALYHHGCGFAPFRRCYGTSGSSDSFSASGRPLPREKVDCVVIGAGVVGLAIARELARQGREVIVLEAADAIGTGTSSRNSEVIHAGIYYPRGSLKATLCVAGKHALYTYCKERDIPHKNVGKLIVATGAGQSAVLERILVHGTENGVVDLRMMSGEEAMRMEPSLRCTQALFSPSTGIVDSHAFMTALQTDGEEKGMTLAFNTTVCRGSVVSDEIELVVRESSLPSSQDNEQLLLSAKVVVNAAGLYAQSVARQMQGVPSNTIPQGYYAKGCYFHLSGYSKPPFSHLIYPVPEEGGIGVHVTMDLGGQTRFGPDVDWLPHLDDNELYHPARFDYQVDPRRGDRFYSEVRKYFPALPDESLQPGYSGIRPKLSGKGQPPTDFVIQGRSSHGIPGLIQLFGIESPGLTSSLAIARFVGDLVADERKG</sequence>
<evidence type="ECO:0000256" key="7">
    <source>
        <dbReference type="ARBA" id="ARBA00038878"/>
    </source>
</evidence>
<comment type="cofactor">
    <cofactor evidence="1">
        <name>FAD</name>
        <dbReference type="ChEBI" id="CHEBI:57692"/>
    </cofactor>
</comment>
<evidence type="ECO:0000256" key="4">
    <source>
        <dbReference type="ARBA" id="ARBA00023002"/>
    </source>
</evidence>
<keyword evidence="3" id="KW-0274">FAD</keyword>
<dbReference type="Gene3D" id="3.50.50.60">
    <property type="entry name" value="FAD/NAD(P)-binding domain"/>
    <property type="match status" value="1"/>
</dbReference>
<feature type="domain" description="FAD dependent oxidoreductase" evidence="9">
    <location>
        <begin position="240"/>
        <end position="619"/>
    </location>
</feature>
<evidence type="ECO:0000256" key="1">
    <source>
        <dbReference type="ARBA" id="ARBA00001974"/>
    </source>
</evidence>
<dbReference type="OrthoDB" id="498204at2759"/>
<evidence type="ECO:0000313" key="10">
    <source>
        <dbReference type="EMBL" id="PTQ46445.1"/>
    </source>
</evidence>
<evidence type="ECO:0000256" key="8">
    <source>
        <dbReference type="ARBA" id="ARBA00041137"/>
    </source>
</evidence>
<dbReference type="InterPro" id="IPR036188">
    <property type="entry name" value="FAD/NAD-bd_sf"/>
</dbReference>
<evidence type="ECO:0000256" key="6">
    <source>
        <dbReference type="ARBA" id="ARBA00037941"/>
    </source>
</evidence>
<keyword evidence="2" id="KW-0285">Flavoprotein</keyword>
<dbReference type="PANTHER" id="PTHR43104">
    <property type="entry name" value="L-2-HYDROXYGLUTARATE DEHYDROGENASE, MITOCHONDRIAL"/>
    <property type="match status" value="1"/>
</dbReference>
<proteinExistence type="inferred from homology"/>
<dbReference type="AlphaFoldDB" id="A0A2R6XK00"/>
<reference evidence="11" key="1">
    <citation type="journal article" date="2017" name="Cell">
        <title>Insights into land plant evolution garnered from the Marchantia polymorpha genome.</title>
        <authorList>
            <person name="Bowman J.L."/>
            <person name="Kohchi T."/>
            <person name="Yamato K.T."/>
            <person name="Jenkins J."/>
            <person name="Shu S."/>
            <person name="Ishizaki K."/>
            <person name="Yamaoka S."/>
            <person name="Nishihama R."/>
            <person name="Nakamura Y."/>
            <person name="Berger F."/>
            <person name="Adam C."/>
            <person name="Aki S.S."/>
            <person name="Althoff F."/>
            <person name="Araki T."/>
            <person name="Arteaga-Vazquez M.A."/>
            <person name="Balasubrmanian S."/>
            <person name="Barry K."/>
            <person name="Bauer D."/>
            <person name="Boehm C.R."/>
            <person name="Briginshaw L."/>
            <person name="Caballero-Perez J."/>
            <person name="Catarino B."/>
            <person name="Chen F."/>
            <person name="Chiyoda S."/>
            <person name="Chovatia M."/>
            <person name="Davies K.M."/>
            <person name="Delmans M."/>
            <person name="Demura T."/>
            <person name="Dierschke T."/>
            <person name="Dolan L."/>
            <person name="Dorantes-Acosta A.E."/>
            <person name="Eklund D.M."/>
            <person name="Florent S.N."/>
            <person name="Flores-Sandoval E."/>
            <person name="Fujiyama A."/>
            <person name="Fukuzawa H."/>
            <person name="Galik B."/>
            <person name="Grimanelli D."/>
            <person name="Grimwood J."/>
            <person name="Grossniklaus U."/>
            <person name="Hamada T."/>
            <person name="Haseloff J."/>
            <person name="Hetherington A.J."/>
            <person name="Higo A."/>
            <person name="Hirakawa Y."/>
            <person name="Hundley H.N."/>
            <person name="Ikeda Y."/>
            <person name="Inoue K."/>
            <person name="Inoue S.I."/>
            <person name="Ishida S."/>
            <person name="Jia Q."/>
            <person name="Kakita M."/>
            <person name="Kanazawa T."/>
            <person name="Kawai Y."/>
            <person name="Kawashima T."/>
            <person name="Kennedy M."/>
            <person name="Kinose K."/>
            <person name="Kinoshita T."/>
            <person name="Kohara Y."/>
            <person name="Koide E."/>
            <person name="Komatsu K."/>
            <person name="Kopischke S."/>
            <person name="Kubo M."/>
            <person name="Kyozuka J."/>
            <person name="Lagercrantz U."/>
            <person name="Lin S.S."/>
            <person name="Lindquist E."/>
            <person name="Lipzen A.M."/>
            <person name="Lu C.W."/>
            <person name="De Luna E."/>
            <person name="Martienssen R.A."/>
            <person name="Minamino N."/>
            <person name="Mizutani M."/>
            <person name="Mizutani M."/>
            <person name="Mochizuki N."/>
            <person name="Monte I."/>
            <person name="Mosher R."/>
            <person name="Nagasaki H."/>
            <person name="Nakagami H."/>
            <person name="Naramoto S."/>
            <person name="Nishitani K."/>
            <person name="Ohtani M."/>
            <person name="Okamoto T."/>
            <person name="Okumura M."/>
            <person name="Phillips J."/>
            <person name="Pollak B."/>
            <person name="Reinders A."/>
            <person name="Rovekamp M."/>
            <person name="Sano R."/>
            <person name="Sawa S."/>
            <person name="Schmid M.W."/>
            <person name="Shirakawa M."/>
            <person name="Solano R."/>
            <person name="Spunde A."/>
            <person name="Suetsugu N."/>
            <person name="Sugano S."/>
            <person name="Sugiyama A."/>
            <person name="Sun R."/>
            <person name="Suzuki Y."/>
            <person name="Takenaka M."/>
            <person name="Takezawa D."/>
            <person name="Tomogane H."/>
            <person name="Tsuzuki M."/>
            <person name="Ueda T."/>
            <person name="Umeda M."/>
            <person name="Ward J.M."/>
            <person name="Watanabe Y."/>
            <person name="Yazaki K."/>
            <person name="Yokoyama R."/>
            <person name="Yoshitake Y."/>
            <person name="Yotsui I."/>
            <person name="Zachgo S."/>
            <person name="Schmutz J."/>
        </authorList>
    </citation>
    <scope>NUCLEOTIDE SEQUENCE [LARGE SCALE GENOMIC DNA]</scope>
    <source>
        <strain evidence="11">Tak-1</strain>
    </source>
</reference>
<evidence type="ECO:0000313" key="11">
    <source>
        <dbReference type="Proteomes" id="UP000244005"/>
    </source>
</evidence>
<evidence type="ECO:0000256" key="3">
    <source>
        <dbReference type="ARBA" id="ARBA00022827"/>
    </source>
</evidence>
<accession>A0A2R6XK00</accession>
<keyword evidence="4" id="KW-0560">Oxidoreductase</keyword>
<comment type="catalytic activity">
    <reaction evidence="5">
        <text>(S)-2-hydroxyglutarate + A = 2-oxoglutarate + AH2</text>
        <dbReference type="Rhea" id="RHEA:21252"/>
        <dbReference type="ChEBI" id="CHEBI:13193"/>
        <dbReference type="ChEBI" id="CHEBI:16782"/>
        <dbReference type="ChEBI" id="CHEBI:16810"/>
        <dbReference type="ChEBI" id="CHEBI:17499"/>
        <dbReference type="EC" id="1.1.99.2"/>
    </reaction>
</comment>
<dbReference type="InterPro" id="IPR006076">
    <property type="entry name" value="FAD-dep_OxRdtase"/>
</dbReference>
<dbReference type="SUPFAM" id="SSF51905">
    <property type="entry name" value="FAD/NAD(P)-binding domain"/>
    <property type="match status" value="1"/>
</dbReference>
<dbReference type="Gramene" id="Mp4g11370.1">
    <property type="protein sequence ID" value="Mp4g11370.1.cds"/>
    <property type="gene ID" value="Mp4g11370"/>
</dbReference>
<dbReference type="Proteomes" id="UP000244005">
    <property type="component" value="Unassembled WGS sequence"/>
</dbReference>
<keyword evidence="11" id="KW-1185">Reference proteome</keyword>